<name>A0A8D8G5K7_CULPI</name>
<organism evidence="1">
    <name type="scientific">Culex pipiens</name>
    <name type="common">House mosquito</name>
    <dbReference type="NCBI Taxonomy" id="7175"/>
    <lineage>
        <taxon>Eukaryota</taxon>
        <taxon>Metazoa</taxon>
        <taxon>Ecdysozoa</taxon>
        <taxon>Arthropoda</taxon>
        <taxon>Hexapoda</taxon>
        <taxon>Insecta</taxon>
        <taxon>Pterygota</taxon>
        <taxon>Neoptera</taxon>
        <taxon>Endopterygota</taxon>
        <taxon>Diptera</taxon>
        <taxon>Nematocera</taxon>
        <taxon>Culicoidea</taxon>
        <taxon>Culicidae</taxon>
        <taxon>Culicinae</taxon>
        <taxon>Culicini</taxon>
        <taxon>Culex</taxon>
        <taxon>Culex</taxon>
    </lineage>
</organism>
<reference evidence="1" key="1">
    <citation type="submission" date="2021-05" db="EMBL/GenBank/DDBJ databases">
        <authorList>
            <person name="Alioto T."/>
            <person name="Alioto T."/>
            <person name="Gomez Garrido J."/>
        </authorList>
    </citation>
    <scope>NUCLEOTIDE SEQUENCE</scope>
</reference>
<dbReference type="AlphaFoldDB" id="A0A8D8G5K7"/>
<accession>A0A8D8G5K7</accession>
<evidence type="ECO:0000313" key="1">
    <source>
        <dbReference type="EMBL" id="CAG6497307.1"/>
    </source>
</evidence>
<dbReference type="EMBL" id="HBUE01132823">
    <property type="protein sequence ID" value="CAG6497307.1"/>
    <property type="molecule type" value="Transcribed_RNA"/>
</dbReference>
<sequence>MGHVWGKNSKSYDYMFETDQRPNVKLQIILRSFRHMAPRMYKTHIDELNCKTLAIKFNNLIKKKTIHCIRISVKERVKYMLTCSFEVRLCLLAPAGPFAFRLWTLPVGTSAAGRCHSFRRFRGN</sequence>
<dbReference type="EMBL" id="HBUE01132822">
    <property type="protein sequence ID" value="CAG6497306.1"/>
    <property type="molecule type" value="Transcribed_RNA"/>
</dbReference>
<proteinExistence type="predicted"/>
<protein>
    <submittedName>
        <fullName evidence="1">(northern house mosquito) hypothetical protein</fullName>
    </submittedName>
</protein>